<evidence type="ECO:0000256" key="7">
    <source>
        <dbReference type="SAM" id="MobiDB-lite"/>
    </source>
</evidence>
<dbReference type="GO" id="GO:0003735">
    <property type="term" value="F:structural constituent of ribosome"/>
    <property type="evidence" value="ECO:0007669"/>
    <property type="project" value="InterPro"/>
</dbReference>
<proteinExistence type="inferred from homology"/>
<feature type="region of interest" description="Disordered" evidence="7">
    <location>
        <begin position="282"/>
        <end position="302"/>
    </location>
</feature>
<evidence type="ECO:0000313" key="8">
    <source>
        <dbReference type="EMBL" id="KAK3350398.1"/>
    </source>
</evidence>
<dbReference type="PANTHER" id="PTHR15893:SF0">
    <property type="entry name" value="LARGE RIBOSOMAL SUBUNIT PROTEIN BL27M"/>
    <property type="match status" value="1"/>
</dbReference>
<comment type="caution">
    <text evidence="8">The sequence shown here is derived from an EMBL/GenBank/DDBJ whole genome shotgun (WGS) entry which is preliminary data.</text>
</comment>
<name>A0AAE0JJ67_9PEZI</name>
<dbReference type="PRINTS" id="PR00063">
    <property type="entry name" value="RIBOSOMALL27"/>
</dbReference>
<organism evidence="8 9">
    <name type="scientific">Neurospora tetraspora</name>
    <dbReference type="NCBI Taxonomy" id="94610"/>
    <lineage>
        <taxon>Eukaryota</taxon>
        <taxon>Fungi</taxon>
        <taxon>Dikarya</taxon>
        <taxon>Ascomycota</taxon>
        <taxon>Pezizomycotina</taxon>
        <taxon>Sordariomycetes</taxon>
        <taxon>Sordariomycetidae</taxon>
        <taxon>Sordariales</taxon>
        <taxon>Sordariaceae</taxon>
        <taxon>Neurospora</taxon>
    </lineage>
</organism>
<dbReference type="FunFam" id="2.40.50.100:FF:000042">
    <property type="entry name" value="50S ribosomal protein L27"/>
    <property type="match status" value="1"/>
</dbReference>
<dbReference type="EMBL" id="JAUEPP010000002">
    <property type="protein sequence ID" value="KAK3350398.1"/>
    <property type="molecule type" value="Genomic_DNA"/>
</dbReference>
<dbReference type="Pfam" id="PF01016">
    <property type="entry name" value="Ribosomal_L27"/>
    <property type="match status" value="1"/>
</dbReference>
<feature type="region of interest" description="Disordered" evidence="7">
    <location>
        <begin position="433"/>
        <end position="523"/>
    </location>
</feature>
<comment type="similarity">
    <text evidence="2">Belongs to the bacterial ribosomal protein bL27 family.</text>
</comment>
<protein>
    <recommendedName>
        <fullName evidence="6">Large ribosomal subunit protein bL27m</fullName>
    </recommendedName>
</protein>
<evidence type="ECO:0000256" key="3">
    <source>
        <dbReference type="ARBA" id="ARBA00022980"/>
    </source>
</evidence>
<evidence type="ECO:0000256" key="2">
    <source>
        <dbReference type="ARBA" id="ARBA00010797"/>
    </source>
</evidence>
<reference evidence="8" key="1">
    <citation type="journal article" date="2023" name="Mol. Phylogenet. Evol.">
        <title>Genome-scale phylogeny and comparative genomics of the fungal order Sordariales.</title>
        <authorList>
            <person name="Hensen N."/>
            <person name="Bonometti L."/>
            <person name="Westerberg I."/>
            <person name="Brannstrom I.O."/>
            <person name="Guillou S."/>
            <person name="Cros-Aarteil S."/>
            <person name="Calhoun S."/>
            <person name="Haridas S."/>
            <person name="Kuo A."/>
            <person name="Mondo S."/>
            <person name="Pangilinan J."/>
            <person name="Riley R."/>
            <person name="LaButti K."/>
            <person name="Andreopoulos B."/>
            <person name="Lipzen A."/>
            <person name="Chen C."/>
            <person name="Yan M."/>
            <person name="Daum C."/>
            <person name="Ng V."/>
            <person name="Clum A."/>
            <person name="Steindorff A."/>
            <person name="Ohm R.A."/>
            <person name="Martin F."/>
            <person name="Silar P."/>
            <person name="Natvig D.O."/>
            <person name="Lalanne C."/>
            <person name="Gautier V."/>
            <person name="Ament-Velasquez S.L."/>
            <person name="Kruys A."/>
            <person name="Hutchinson M.I."/>
            <person name="Powell A.J."/>
            <person name="Barry K."/>
            <person name="Miller A.N."/>
            <person name="Grigoriev I.V."/>
            <person name="Debuchy R."/>
            <person name="Gladieux P."/>
            <person name="Hiltunen Thoren M."/>
            <person name="Johannesson H."/>
        </authorList>
    </citation>
    <scope>NUCLEOTIDE SEQUENCE</scope>
    <source>
        <strain evidence="8">CBS 560.94</strain>
    </source>
</reference>
<comment type="subcellular location">
    <subcellularLocation>
        <location evidence="1">Mitochondrion</location>
    </subcellularLocation>
</comment>
<feature type="compositionally biased region" description="Basic and acidic residues" evidence="7">
    <location>
        <begin position="433"/>
        <end position="493"/>
    </location>
</feature>
<dbReference type="InterPro" id="IPR001684">
    <property type="entry name" value="Ribosomal_bL27"/>
</dbReference>
<feature type="compositionally biased region" description="Basic and acidic residues" evidence="7">
    <location>
        <begin position="500"/>
        <end position="523"/>
    </location>
</feature>
<dbReference type="AlphaFoldDB" id="A0AAE0JJ67"/>
<evidence type="ECO:0000256" key="6">
    <source>
        <dbReference type="ARBA" id="ARBA00035267"/>
    </source>
</evidence>
<keyword evidence="4" id="KW-0496">Mitochondrion</keyword>
<gene>
    <name evidence="8" type="ORF">B0H65DRAFT_439453</name>
</gene>
<keyword evidence="5" id="KW-0687">Ribonucleoprotein</keyword>
<keyword evidence="3" id="KW-0689">Ribosomal protein</keyword>
<dbReference type="RefSeq" id="XP_062683693.1">
    <property type="nucleotide sequence ID" value="XM_062825416.1"/>
</dbReference>
<dbReference type="PANTHER" id="PTHR15893">
    <property type="entry name" value="RIBOSOMAL PROTEIN L27"/>
    <property type="match status" value="1"/>
</dbReference>
<feature type="region of interest" description="Disordered" evidence="7">
    <location>
        <begin position="1"/>
        <end position="39"/>
    </location>
</feature>
<evidence type="ECO:0000313" key="9">
    <source>
        <dbReference type="Proteomes" id="UP001278500"/>
    </source>
</evidence>
<accession>A0AAE0JJ67</accession>
<dbReference type="Gene3D" id="2.40.50.100">
    <property type="match status" value="1"/>
</dbReference>
<dbReference type="GO" id="GO:0006412">
    <property type="term" value="P:translation"/>
    <property type="evidence" value="ECO:0007669"/>
    <property type="project" value="InterPro"/>
</dbReference>
<dbReference type="GeneID" id="87862570"/>
<dbReference type="SUPFAM" id="SSF110324">
    <property type="entry name" value="Ribosomal L27 protein-like"/>
    <property type="match status" value="1"/>
</dbReference>
<dbReference type="Proteomes" id="UP001278500">
    <property type="component" value="Unassembled WGS sequence"/>
</dbReference>
<evidence type="ECO:0000256" key="1">
    <source>
        <dbReference type="ARBA" id="ARBA00004173"/>
    </source>
</evidence>
<keyword evidence="9" id="KW-1185">Reference proteome</keyword>
<evidence type="ECO:0000256" key="4">
    <source>
        <dbReference type="ARBA" id="ARBA00023128"/>
    </source>
</evidence>
<dbReference type="GO" id="GO:0005762">
    <property type="term" value="C:mitochondrial large ribosomal subunit"/>
    <property type="evidence" value="ECO:0007669"/>
    <property type="project" value="TreeGrafter"/>
</dbReference>
<reference evidence="8" key="2">
    <citation type="submission" date="2023-06" db="EMBL/GenBank/DDBJ databases">
        <authorList>
            <consortium name="Lawrence Berkeley National Laboratory"/>
            <person name="Haridas S."/>
            <person name="Hensen N."/>
            <person name="Bonometti L."/>
            <person name="Westerberg I."/>
            <person name="Brannstrom I.O."/>
            <person name="Guillou S."/>
            <person name="Cros-Aarteil S."/>
            <person name="Calhoun S."/>
            <person name="Kuo A."/>
            <person name="Mondo S."/>
            <person name="Pangilinan J."/>
            <person name="Riley R."/>
            <person name="Labutti K."/>
            <person name="Andreopoulos B."/>
            <person name="Lipzen A."/>
            <person name="Chen C."/>
            <person name="Yanf M."/>
            <person name="Daum C."/>
            <person name="Ng V."/>
            <person name="Clum A."/>
            <person name="Steindorff A."/>
            <person name="Ohm R."/>
            <person name="Martin F."/>
            <person name="Silar P."/>
            <person name="Natvig D."/>
            <person name="Lalanne C."/>
            <person name="Gautier V."/>
            <person name="Ament-Velasquez S.L."/>
            <person name="Kruys A."/>
            <person name="Hutchinson M.I."/>
            <person name="Powell A.J."/>
            <person name="Barry K."/>
            <person name="Miller A.N."/>
            <person name="Grigoriev I.V."/>
            <person name="Debuchy R."/>
            <person name="Gladieux P."/>
            <person name="Thoren M.H."/>
            <person name="Johannesson H."/>
        </authorList>
    </citation>
    <scope>NUCLEOTIDE SEQUENCE</scope>
    <source>
        <strain evidence="8">CBS 560.94</strain>
    </source>
</reference>
<evidence type="ECO:0000256" key="5">
    <source>
        <dbReference type="ARBA" id="ARBA00023274"/>
    </source>
</evidence>
<sequence length="523" mass="57678">MKGSPATYPKYQDTNTCRNAPAGNSPGKSTGRWAHSGAVAGRGRGAGAVLVGDRARVRRTFAQLRQPLTRAAANSCHSVCRLPTTHSSVSATAILSEQFAHLRIGPTSSNVAVQGRRYASVKSQGAYKLKPKKTIPKKLGAKKTGDQYVIPGNIIYKQRGTLWHPGENTIMGRDHTIHAAVAGYVKYYRDPQRHPDRQYIGVVFNRNDKLPYPQDAPRKRKLGLVAMPRKVEEVEKPTVSASGLPLWVTRHETIEIPPPAVTTPAAAGKEVKGKGARVTASGAAAVPASSSSTISASSSNNGGSSVIAELIKEKLAARAEYNARQSALRKLQQQKMLARRGTRVLRLMNNYSYRETNWEIGRLIGDPGSVPGTEKIGSRKAKFRARRRRRNTFLLGIKERKLAKADRREEYRRRVREKREQRLVQRQEFLAKQREAKKAREAKEGGAAEKVEKKEVKAEKPAAAPKVEEKKAEKPKAPEVKKESKPKVEEKKPAAAAAAEKPKAEEKKKAAEPKKDSKTEKKE</sequence>